<dbReference type="AlphaFoldDB" id="A0A1L9WTG2"/>
<dbReference type="InterPro" id="IPR020946">
    <property type="entry name" value="Flavin_mOase-like"/>
</dbReference>
<dbReference type="SUPFAM" id="SSF51905">
    <property type="entry name" value="FAD/NAD(P)-binding domain"/>
    <property type="match status" value="2"/>
</dbReference>
<organism evidence="6 7">
    <name type="scientific">Aspergillus aculeatus (strain ATCC 16872 / CBS 172.66 / WB 5094)</name>
    <dbReference type="NCBI Taxonomy" id="690307"/>
    <lineage>
        <taxon>Eukaryota</taxon>
        <taxon>Fungi</taxon>
        <taxon>Dikarya</taxon>
        <taxon>Ascomycota</taxon>
        <taxon>Pezizomycotina</taxon>
        <taxon>Eurotiomycetes</taxon>
        <taxon>Eurotiomycetidae</taxon>
        <taxon>Eurotiales</taxon>
        <taxon>Aspergillaceae</taxon>
        <taxon>Aspergillus</taxon>
        <taxon>Aspergillus subgen. Circumdati</taxon>
    </lineage>
</organism>
<comment type="cofactor">
    <cofactor evidence="1">
        <name>FAD</name>
        <dbReference type="ChEBI" id="CHEBI:57692"/>
    </cofactor>
</comment>
<evidence type="ECO:0000313" key="6">
    <source>
        <dbReference type="EMBL" id="OJJ99177.1"/>
    </source>
</evidence>
<dbReference type="RefSeq" id="XP_020055517.1">
    <property type="nucleotide sequence ID" value="XM_020198497.1"/>
</dbReference>
<protein>
    <recommendedName>
        <fullName evidence="8">FAD/NAD(P)-binding domain-containing protein</fullName>
    </recommendedName>
</protein>
<evidence type="ECO:0000256" key="4">
    <source>
        <dbReference type="ARBA" id="ARBA00023002"/>
    </source>
</evidence>
<dbReference type="GO" id="GO:0050661">
    <property type="term" value="F:NADP binding"/>
    <property type="evidence" value="ECO:0007669"/>
    <property type="project" value="InterPro"/>
</dbReference>
<keyword evidence="7" id="KW-1185">Reference proteome</keyword>
<keyword evidence="5" id="KW-0503">Monooxygenase</keyword>
<gene>
    <name evidence="6" type="ORF">ASPACDRAFT_1888789</name>
</gene>
<keyword evidence="2" id="KW-0285">Flavoprotein</keyword>
<reference evidence="7" key="1">
    <citation type="journal article" date="2017" name="Genome Biol.">
        <title>Comparative genomics reveals high biological diversity and specific adaptations in the industrially and medically important fungal genus Aspergillus.</title>
        <authorList>
            <person name="de Vries R.P."/>
            <person name="Riley R."/>
            <person name="Wiebenga A."/>
            <person name="Aguilar-Osorio G."/>
            <person name="Amillis S."/>
            <person name="Uchima C.A."/>
            <person name="Anderluh G."/>
            <person name="Asadollahi M."/>
            <person name="Askin M."/>
            <person name="Barry K."/>
            <person name="Battaglia E."/>
            <person name="Bayram O."/>
            <person name="Benocci T."/>
            <person name="Braus-Stromeyer S.A."/>
            <person name="Caldana C."/>
            <person name="Canovas D."/>
            <person name="Cerqueira G.C."/>
            <person name="Chen F."/>
            <person name="Chen W."/>
            <person name="Choi C."/>
            <person name="Clum A."/>
            <person name="Dos Santos R.A."/>
            <person name="Damasio A.R."/>
            <person name="Diallinas G."/>
            <person name="Emri T."/>
            <person name="Fekete E."/>
            <person name="Flipphi M."/>
            <person name="Freyberg S."/>
            <person name="Gallo A."/>
            <person name="Gournas C."/>
            <person name="Habgood R."/>
            <person name="Hainaut M."/>
            <person name="Harispe M.L."/>
            <person name="Henrissat B."/>
            <person name="Hilden K.S."/>
            <person name="Hope R."/>
            <person name="Hossain A."/>
            <person name="Karabika E."/>
            <person name="Karaffa L."/>
            <person name="Karanyi Z."/>
            <person name="Krasevec N."/>
            <person name="Kuo A."/>
            <person name="Kusch H."/>
            <person name="LaButti K."/>
            <person name="Lagendijk E.L."/>
            <person name="Lapidus A."/>
            <person name="Levasseur A."/>
            <person name="Lindquist E."/>
            <person name="Lipzen A."/>
            <person name="Logrieco A.F."/>
            <person name="MacCabe A."/>
            <person name="Maekelae M.R."/>
            <person name="Malavazi I."/>
            <person name="Melin P."/>
            <person name="Meyer V."/>
            <person name="Mielnichuk N."/>
            <person name="Miskei M."/>
            <person name="Molnar A.P."/>
            <person name="Mule G."/>
            <person name="Ngan C.Y."/>
            <person name="Orejas M."/>
            <person name="Orosz E."/>
            <person name="Ouedraogo J.P."/>
            <person name="Overkamp K.M."/>
            <person name="Park H.-S."/>
            <person name="Perrone G."/>
            <person name="Piumi F."/>
            <person name="Punt P.J."/>
            <person name="Ram A.F."/>
            <person name="Ramon A."/>
            <person name="Rauscher S."/>
            <person name="Record E."/>
            <person name="Riano-Pachon D.M."/>
            <person name="Robert V."/>
            <person name="Roehrig J."/>
            <person name="Ruller R."/>
            <person name="Salamov A."/>
            <person name="Salih N.S."/>
            <person name="Samson R.A."/>
            <person name="Sandor E."/>
            <person name="Sanguinetti M."/>
            <person name="Schuetze T."/>
            <person name="Sepcic K."/>
            <person name="Shelest E."/>
            <person name="Sherlock G."/>
            <person name="Sophianopoulou V."/>
            <person name="Squina F.M."/>
            <person name="Sun H."/>
            <person name="Susca A."/>
            <person name="Todd R.B."/>
            <person name="Tsang A."/>
            <person name="Unkles S.E."/>
            <person name="van de Wiele N."/>
            <person name="van Rossen-Uffink D."/>
            <person name="Oliveira J.V."/>
            <person name="Vesth T.C."/>
            <person name="Visser J."/>
            <person name="Yu J.-H."/>
            <person name="Zhou M."/>
            <person name="Andersen M.R."/>
            <person name="Archer D.B."/>
            <person name="Baker S.E."/>
            <person name="Benoit I."/>
            <person name="Brakhage A.A."/>
            <person name="Braus G.H."/>
            <person name="Fischer R."/>
            <person name="Frisvad J.C."/>
            <person name="Goldman G.H."/>
            <person name="Houbraken J."/>
            <person name="Oakley B."/>
            <person name="Pocsi I."/>
            <person name="Scazzocchio C."/>
            <person name="Seiboth B."/>
            <person name="vanKuyk P.A."/>
            <person name="Wortman J."/>
            <person name="Dyer P.S."/>
            <person name="Grigoriev I.V."/>
        </authorList>
    </citation>
    <scope>NUCLEOTIDE SEQUENCE [LARGE SCALE GENOMIC DNA]</scope>
    <source>
        <strain evidence="7">ATCC 16872 / CBS 172.66 / WB 5094</strain>
    </source>
</reference>
<dbReference type="InterPro" id="IPR036188">
    <property type="entry name" value="FAD/NAD-bd_sf"/>
</dbReference>
<dbReference type="PANTHER" id="PTHR43872">
    <property type="entry name" value="MONOOXYGENASE, PUTATIVE (AFU_ORTHOLOGUE AFUA_8G02570)-RELATED"/>
    <property type="match status" value="1"/>
</dbReference>
<dbReference type="VEuPathDB" id="FungiDB:ASPACDRAFT_1888789"/>
<proteinExistence type="predicted"/>
<dbReference type="EMBL" id="KV878978">
    <property type="protein sequence ID" value="OJJ99177.1"/>
    <property type="molecule type" value="Genomic_DNA"/>
</dbReference>
<dbReference type="Gene3D" id="3.50.50.60">
    <property type="entry name" value="FAD/NAD(P)-binding domain"/>
    <property type="match status" value="2"/>
</dbReference>
<dbReference type="OrthoDB" id="66881at2759"/>
<evidence type="ECO:0000256" key="5">
    <source>
        <dbReference type="ARBA" id="ARBA00023033"/>
    </source>
</evidence>
<evidence type="ECO:0000256" key="2">
    <source>
        <dbReference type="ARBA" id="ARBA00022630"/>
    </source>
</evidence>
<keyword evidence="4" id="KW-0560">Oxidoreductase</keyword>
<accession>A0A1L9WTG2</accession>
<dbReference type="PANTHER" id="PTHR43872:SF1">
    <property type="entry name" value="MONOOXYGENASE, PUTATIVE (AFU_ORTHOLOGUE AFUA_8G02570)-RELATED"/>
    <property type="match status" value="1"/>
</dbReference>
<dbReference type="GeneID" id="30972311"/>
<evidence type="ECO:0000256" key="3">
    <source>
        <dbReference type="ARBA" id="ARBA00022827"/>
    </source>
</evidence>
<dbReference type="Pfam" id="PF00743">
    <property type="entry name" value="FMO-like"/>
    <property type="match status" value="1"/>
</dbReference>
<dbReference type="GO" id="GO:0050660">
    <property type="term" value="F:flavin adenine dinucleotide binding"/>
    <property type="evidence" value="ECO:0007669"/>
    <property type="project" value="InterPro"/>
</dbReference>
<dbReference type="Proteomes" id="UP000184546">
    <property type="component" value="Unassembled WGS sequence"/>
</dbReference>
<name>A0A1L9WTG2_ASPA1</name>
<dbReference type="Pfam" id="PF13450">
    <property type="entry name" value="NAD_binding_8"/>
    <property type="match status" value="1"/>
</dbReference>
<evidence type="ECO:0000313" key="7">
    <source>
        <dbReference type="Proteomes" id="UP000184546"/>
    </source>
</evidence>
<dbReference type="OMA" id="YVVIESK"/>
<dbReference type="InterPro" id="IPR051820">
    <property type="entry name" value="FAD-binding_MO"/>
</dbReference>
<keyword evidence="3" id="KW-0274">FAD</keyword>
<sequence length="501" mass="56850">MMSSLSSSSEVIVAHGTMQKHEFRSDWDIVIVGAGLAGINMAYRVQNQLPHCRYVVIESKSIVGGTWDTFRYPGLRADSDIYTYSYSWFPWNQKTKHPDRESISRYLAAAASSFRLGNKILFNHKLHSAHWSSSLRQWELVCHHHKAPPSAVVLRARFVIFCTGIFDHDEAREAEIAGLNSFSGPVVHPQFWPDDLDYSDKHILLIGSGATAMTLLPELAQTAASVTLVQRSPGYLLTLPERRHRKNGSWHWVHHLKWLLWMIVLKQFFQVCHWFPGLIKQLCVFWARWQLPAHVPVDPHFIPAYNPWEQRPNVCFGWDMFRALKGGRAVIETGHIANVDRHGLKFQSGKFLPGDIIVTATGLKLQFAGGVKVLVDGTEIDLGGRLAWNGAMIQDIPNLGFVTGYAHTSWTLGVDVRAQLICRVIREMEKSGAPAMVPRFKGNVQAIAQRPVFLKSSYILSQEHCLPRMGRDGPWKARNTYLTDYLFARYSRRVLEGLDCI</sequence>
<dbReference type="GO" id="GO:0004499">
    <property type="term" value="F:N,N-dimethylaniline monooxygenase activity"/>
    <property type="evidence" value="ECO:0007669"/>
    <property type="project" value="InterPro"/>
</dbReference>
<evidence type="ECO:0008006" key="8">
    <source>
        <dbReference type="Google" id="ProtNLM"/>
    </source>
</evidence>
<evidence type="ECO:0000256" key="1">
    <source>
        <dbReference type="ARBA" id="ARBA00001974"/>
    </source>
</evidence>